<evidence type="ECO:0000256" key="6">
    <source>
        <dbReference type="ARBA" id="ARBA00023274"/>
    </source>
</evidence>
<feature type="compositionally biased region" description="Basic residues" evidence="9">
    <location>
        <begin position="464"/>
        <end position="473"/>
    </location>
</feature>
<comment type="function">
    <text evidence="8">Involved in nucleolar processing of pre-18S ribosomal RNA.</text>
</comment>
<feature type="repeat" description="HEAT" evidence="7">
    <location>
        <begin position="1587"/>
        <end position="1621"/>
    </location>
</feature>
<protein>
    <recommendedName>
        <fullName evidence="8">HEAT repeat-containing protein 1</fullName>
    </recommendedName>
</protein>
<dbReference type="GO" id="GO:0045943">
    <property type="term" value="P:positive regulation of transcription by RNA polymerase I"/>
    <property type="evidence" value="ECO:0007669"/>
    <property type="project" value="TreeGrafter"/>
</dbReference>
<evidence type="ECO:0000256" key="9">
    <source>
        <dbReference type="SAM" id="MobiDB-lite"/>
    </source>
</evidence>
<dbReference type="Proteomes" id="UP000887569">
    <property type="component" value="Unplaced"/>
</dbReference>
<keyword evidence="6 8" id="KW-0687">Ribonucleoprotein</keyword>
<dbReference type="InterPro" id="IPR021133">
    <property type="entry name" value="HEAT_type_2"/>
</dbReference>
<feature type="region of interest" description="Disordered" evidence="9">
    <location>
        <begin position="462"/>
        <end position="481"/>
    </location>
</feature>
<evidence type="ECO:0000256" key="5">
    <source>
        <dbReference type="ARBA" id="ARBA00023242"/>
    </source>
</evidence>
<dbReference type="GO" id="GO:0032040">
    <property type="term" value="C:small-subunit processome"/>
    <property type="evidence" value="ECO:0007669"/>
    <property type="project" value="TreeGrafter"/>
</dbReference>
<dbReference type="InterPro" id="IPR011989">
    <property type="entry name" value="ARM-like"/>
</dbReference>
<evidence type="ECO:0000313" key="11">
    <source>
        <dbReference type="Proteomes" id="UP000887569"/>
    </source>
</evidence>
<comment type="subcellular location">
    <subcellularLocation>
        <location evidence="1 8">Nucleus</location>
        <location evidence="1 8">Nucleolus</location>
    </subcellularLocation>
</comment>
<dbReference type="PANTHER" id="PTHR13457:SF1">
    <property type="entry name" value="HEAT REPEAT-CONTAINING PROTEIN 1"/>
    <property type="match status" value="1"/>
</dbReference>
<feature type="domain" description="BP28 C-terminal" evidence="10">
    <location>
        <begin position="1332"/>
        <end position="1495"/>
    </location>
</feature>
<dbReference type="Gene3D" id="1.25.10.10">
    <property type="entry name" value="Leucine-rich Repeat Variant"/>
    <property type="match status" value="1"/>
</dbReference>
<keyword evidence="11" id="KW-1185">Reference proteome</keyword>
<organism evidence="11 12">
    <name type="scientific">Parascaris univalens</name>
    <name type="common">Nematode worm</name>
    <dbReference type="NCBI Taxonomy" id="6257"/>
    <lineage>
        <taxon>Eukaryota</taxon>
        <taxon>Metazoa</taxon>
        <taxon>Ecdysozoa</taxon>
        <taxon>Nematoda</taxon>
        <taxon>Chromadorea</taxon>
        <taxon>Rhabditida</taxon>
        <taxon>Spirurina</taxon>
        <taxon>Ascaridomorpha</taxon>
        <taxon>Ascaridoidea</taxon>
        <taxon>Ascarididae</taxon>
        <taxon>Parascaris</taxon>
    </lineage>
</organism>
<evidence type="ECO:0000259" key="10">
    <source>
        <dbReference type="SMART" id="SM01036"/>
    </source>
</evidence>
<keyword evidence="5 8" id="KW-0539">Nucleus</keyword>
<evidence type="ECO:0000256" key="2">
    <source>
        <dbReference type="ARBA" id="ARBA00010559"/>
    </source>
</evidence>
<dbReference type="Pfam" id="PF23243">
    <property type="entry name" value="HEAT_HEATR1"/>
    <property type="match status" value="1"/>
</dbReference>
<dbReference type="GO" id="GO:0034455">
    <property type="term" value="C:t-UTP complex"/>
    <property type="evidence" value="ECO:0007669"/>
    <property type="project" value="TreeGrafter"/>
</dbReference>
<sequence length="1621" mass="182965">MTSLQRQLESLRAAASSQLGVERFTASLLFDKKQAASLSKEDALKIGQSGLAQLRRIDSSICVDEADLFDESALNVERSLLLKEENEKLNEKIDRLLAQISPYVQHFAAQQILEWLLFKFQIHEFNAQRVFLMFLPFHSTNIFGRLISLLHLKGIEYDWVRPYAKTESPIRLQTIVSKCFSANHSLLSSLHHHVDYLLKLVGGQYMESKMPQLFSFYATLCVHIVADPTKVNDAIISRILPFLATALKSNLVSLRLAALMTLCQLCVSVTLTDTVVNSLLKLVLLKINESNIQQSISTAVVICQYQSVKMLPLKGVKKLARKSGEMNISECIVALSKKTDLSSFMPPLWRAIFQLIAQNAEEEETHLQLCSFLCSLIENEVFSTSLAIAFFSDLFEFMSCGGRKQLTEEIYKRIRTLIIRFANSFDSVRAEWQVREANVVDEIIKECKIEAHEVGDLIMATKPSGRRRRRSSSLRKSVGDDEKYRKHIAKAEKSAQLVAEEQINALRVQPKEVFKGDPMEKMCKMIEGKQWDKARLALEKLVSPKYVKQRTADDFEEFIMEMTKIVSSDTIPIKADLRNALAQLPVKSELALVLLARSSSEPEVKRMRDDSKTRRLFVNEDENVYMRRAVFVLEVLNANKRLEPSSKLFSTLFDLLKLCMEEQNDEEHSANLYIRQLVVALLVRLLKEPCGYAVTKEDLQLECVVETIRRTRDHASLRSCLSLLTAAVHISPSAVLTHMMSVFAFMGAGLLKKDNDLTLEIIEETLSAIFAAVMDEEGEALQSRLLSVSRVLAASLLDMPAHRRLSVVRAVAKAATATHLSTIIAVLFEYYCLSWHRNDSSKGRSTVEVFEELATEMASLFGADEQLSCVVDLLQYVVQLGGDFTEIHSSADPHVLGQNASKSTLNGYGSSFPGSVIFDRSKHSVQKLRHYRFAIVGWIARLLSSRDLLDKLSDMNDTDMYERLLVVGKRMLVTSVELDELVNSETESAEASEGELRGTEHSSHYKYWIAFASRADILAERLRNILPASVSARLIADILDDRETSDKMRDRALHLLNIKLTQETSFTAEGAISTEHLDAFAGKLNQWLKPVEKKNEVVLCQNAAFSLKLIARRIPATDNAPALAKSIALCSELLNEWRGLDEAMVGSLLLLAGELVRNQSTRNTLKYVSKLCTVAVDVLAEQLEKPSSLNNAVATEQLSTERRRRVAQQSLSGRRIGGDVLLQCSLTCLQRIVENFVQFISTHLAQVLITLARTHAQHFATISTVDAAVVDGGGRLSNVEQRILQIRKALTKLEMRLIVEPFGEATEALIMYPEAEVALFSMFSACLQTKERRELLKYLPSICEQFLIAFGSRIANRSIECYDQVVECEGRLIGYLMDVIDCLSENECRPIFVQFSKWAEEALDNERADDKALRLITVFNIFNRFYASYNALSLPHFGRVFDMVPKVLQRTNARLSSNESLLFNYKKRSIGARDMNALIVLALNLVEKCARHHEFFVEERCQLVIDDVINELDNSLVTGHEERCIPHLAECLLQIADCHNDMITEMSNKIMLKTRSTSPKVRYGTLLVLERMFDRMGDAVAPLLPSVLPFLSELLEDEKKKVEEQCDKVIALLRKKFGEEI</sequence>
<dbReference type="InterPro" id="IPR056473">
    <property type="entry name" value="HEAT_Utp10/HEAT1"/>
</dbReference>
<dbReference type="GO" id="GO:0030686">
    <property type="term" value="C:90S preribosome"/>
    <property type="evidence" value="ECO:0007669"/>
    <property type="project" value="TreeGrafter"/>
</dbReference>
<dbReference type="PROSITE" id="PS50077">
    <property type="entry name" value="HEAT_REPEAT"/>
    <property type="match status" value="1"/>
</dbReference>
<dbReference type="InterPro" id="IPR012954">
    <property type="entry name" value="BP28_C_dom"/>
</dbReference>
<accession>A0A915BM34</accession>
<dbReference type="Pfam" id="PF12397">
    <property type="entry name" value="U3snoRNP10"/>
    <property type="match status" value="1"/>
</dbReference>
<evidence type="ECO:0000256" key="1">
    <source>
        <dbReference type="ARBA" id="ARBA00004604"/>
    </source>
</evidence>
<dbReference type="InterPro" id="IPR016024">
    <property type="entry name" value="ARM-type_fold"/>
</dbReference>
<dbReference type="PANTHER" id="PTHR13457">
    <property type="entry name" value="BAP28"/>
    <property type="match status" value="1"/>
</dbReference>
<dbReference type="GO" id="GO:0030515">
    <property type="term" value="F:snoRNA binding"/>
    <property type="evidence" value="ECO:0007669"/>
    <property type="project" value="TreeGrafter"/>
</dbReference>
<dbReference type="InterPro" id="IPR040191">
    <property type="entry name" value="UTP10"/>
</dbReference>
<evidence type="ECO:0000256" key="8">
    <source>
        <dbReference type="RuleBase" id="RU367065"/>
    </source>
</evidence>
<evidence type="ECO:0000256" key="7">
    <source>
        <dbReference type="PROSITE-ProRule" id="PRU00103"/>
    </source>
</evidence>
<dbReference type="SMART" id="SM01036">
    <property type="entry name" value="BP28CT"/>
    <property type="match status" value="1"/>
</dbReference>
<reference evidence="12" key="1">
    <citation type="submission" date="2022-11" db="UniProtKB">
        <authorList>
            <consortium name="WormBaseParasite"/>
        </authorList>
    </citation>
    <scope>IDENTIFICATION</scope>
</reference>
<proteinExistence type="inferred from homology"/>
<comment type="similarity">
    <text evidence="2 8">Belongs to the HEATR1/UTP10 family.</text>
</comment>
<name>A0A915BM34_PARUN</name>
<evidence type="ECO:0000313" key="12">
    <source>
        <dbReference type="WBParaSite" id="PgR046_g071_t01"/>
    </source>
</evidence>
<keyword evidence="4 8" id="KW-0698">rRNA processing</keyword>
<evidence type="ECO:0000256" key="4">
    <source>
        <dbReference type="ARBA" id="ARBA00022552"/>
    </source>
</evidence>
<dbReference type="SUPFAM" id="SSF48371">
    <property type="entry name" value="ARM repeat"/>
    <property type="match status" value="2"/>
</dbReference>
<evidence type="ECO:0000256" key="3">
    <source>
        <dbReference type="ARBA" id="ARBA00022517"/>
    </source>
</evidence>
<dbReference type="InterPro" id="IPR022125">
    <property type="entry name" value="U3snoRNP10_N"/>
</dbReference>
<keyword evidence="3 8" id="KW-0690">Ribosome biogenesis</keyword>
<dbReference type="WBParaSite" id="PgR046_g071_t01">
    <property type="protein sequence ID" value="PgR046_g071_t01"/>
    <property type="gene ID" value="PgR046_g071"/>
</dbReference>
<dbReference type="Pfam" id="PF08146">
    <property type="entry name" value="BP28CT"/>
    <property type="match status" value="1"/>
</dbReference>
<dbReference type="GO" id="GO:0000462">
    <property type="term" value="P:maturation of SSU-rRNA from tricistronic rRNA transcript (SSU-rRNA, 5.8S rRNA, LSU-rRNA)"/>
    <property type="evidence" value="ECO:0007669"/>
    <property type="project" value="TreeGrafter"/>
</dbReference>